<keyword evidence="5" id="KW-0443">Lipid metabolism</keyword>
<keyword evidence="6 7" id="KW-0472">Membrane</keyword>
<evidence type="ECO:0000256" key="3">
    <source>
        <dbReference type="ARBA" id="ARBA00022989"/>
    </source>
</evidence>
<accession>A0ABV2ADT7</accession>
<dbReference type="PANTHER" id="PTHR21624">
    <property type="entry name" value="STEROL DESATURASE-RELATED PROTEIN"/>
    <property type="match status" value="1"/>
</dbReference>
<dbReference type="RefSeq" id="WP_352890999.1">
    <property type="nucleotide sequence ID" value="NZ_JBEPIJ010000035.1"/>
</dbReference>
<keyword evidence="4 9" id="KW-0560">Oxidoreductase</keyword>
<keyword evidence="2 7" id="KW-0812">Transmembrane</keyword>
<gene>
    <name evidence="9" type="ORF">ABSH63_15550</name>
</gene>
<feature type="transmembrane region" description="Helical" evidence="7">
    <location>
        <begin position="6"/>
        <end position="28"/>
    </location>
</feature>
<feature type="domain" description="Fatty acid hydroxylase" evidence="8">
    <location>
        <begin position="88"/>
        <end position="225"/>
    </location>
</feature>
<evidence type="ECO:0000256" key="4">
    <source>
        <dbReference type="ARBA" id="ARBA00023002"/>
    </source>
</evidence>
<name>A0ABV2ADT7_9GAMM</name>
<evidence type="ECO:0000256" key="1">
    <source>
        <dbReference type="ARBA" id="ARBA00004127"/>
    </source>
</evidence>
<protein>
    <submittedName>
        <fullName evidence="9">Sterol desaturase family protein</fullName>
        <ecNumber evidence="9">1.-.-.-</ecNumber>
    </submittedName>
</protein>
<evidence type="ECO:0000313" key="10">
    <source>
        <dbReference type="Proteomes" id="UP001465331"/>
    </source>
</evidence>
<dbReference type="Proteomes" id="UP001465331">
    <property type="component" value="Unassembled WGS sequence"/>
</dbReference>
<dbReference type="EC" id="1.-.-.-" evidence="9"/>
<evidence type="ECO:0000256" key="7">
    <source>
        <dbReference type="SAM" id="Phobius"/>
    </source>
</evidence>
<evidence type="ECO:0000256" key="5">
    <source>
        <dbReference type="ARBA" id="ARBA00023098"/>
    </source>
</evidence>
<evidence type="ECO:0000313" key="9">
    <source>
        <dbReference type="EMBL" id="MES0875413.1"/>
    </source>
</evidence>
<feature type="transmembrane region" description="Helical" evidence="7">
    <location>
        <begin position="81"/>
        <end position="100"/>
    </location>
</feature>
<dbReference type="EMBL" id="JBEPIJ010000035">
    <property type="protein sequence ID" value="MES0875413.1"/>
    <property type="molecule type" value="Genomic_DNA"/>
</dbReference>
<organism evidence="9 10">
    <name type="scientific">Sinimarinibacterium thermocellulolyticum</name>
    <dbReference type="NCBI Taxonomy" id="3170016"/>
    <lineage>
        <taxon>Bacteria</taxon>
        <taxon>Pseudomonadati</taxon>
        <taxon>Pseudomonadota</taxon>
        <taxon>Gammaproteobacteria</taxon>
        <taxon>Nevskiales</taxon>
        <taxon>Nevskiaceae</taxon>
        <taxon>Sinimarinibacterium</taxon>
    </lineage>
</organism>
<dbReference type="GO" id="GO:0016491">
    <property type="term" value="F:oxidoreductase activity"/>
    <property type="evidence" value="ECO:0007669"/>
    <property type="project" value="UniProtKB-KW"/>
</dbReference>
<dbReference type="Pfam" id="PF04116">
    <property type="entry name" value="FA_hydroxylase"/>
    <property type="match status" value="1"/>
</dbReference>
<evidence type="ECO:0000256" key="6">
    <source>
        <dbReference type="ARBA" id="ARBA00023136"/>
    </source>
</evidence>
<comment type="caution">
    <text evidence="9">The sequence shown here is derived from an EMBL/GenBank/DDBJ whole genome shotgun (WGS) entry which is preliminary data.</text>
</comment>
<keyword evidence="10" id="KW-1185">Reference proteome</keyword>
<comment type="subcellular location">
    <subcellularLocation>
        <location evidence="1">Endomembrane system</location>
        <topology evidence="1">Multi-pass membrane protein</topology>
    </subcellularLocation>
</comment>
<proteinExistence type="predicted"/>
<evidence type="ECO:0000259" key="8">
    <source>
        <dbReference type="Pfam" id="PF04116"/>
    </source>
</evidence>
<dbReference type="InterPro" id="IPR051689">
    <property type="entry name" value="Sterol_desaturase/TMEM195"/>
</dbReference>
<reference evidence="9 10" key="1">
    <citation type="submission" date="2024-06" db="EMBL/GenBank/DDBJ databases">
        <authorList>
            <person name="Li Z."/>
            <person name="Jiang Y."/>
        </authorList>
    </citation>
    <scope>NUCLEOTIDE SEQUENCE [LARGE SCALE GENOMIC DNA]</scope>
    <source>
        <strain evidence="9 10">HSW-8</strain>
    </source>
</reference>
<sequence>MTEAATLIRLMLFLGLAALLIAAEAAWPRRRPAPPRGERWCANVGLVVIDSLLLRLLTGAGAVGVAYWVEARDLGLLHALAWPRWVEFVVALLALDLLIYGQHRMMHVLPPLWRLHRVHHSDPGFDVTTALRFHPFEILLSMALKMAAVAALGAPPWAVVVFEVLLNASSMFNHANLNLPTKVDRALRRFVVTPDMHRVHHSIHRDETDSNFGFSLPWWDHLFGSYRAQPRDGHEAMPIGLAEIPQPGGLLDLLVQPVRRDAASVRLH</sequence>
<dbReference type="InterPro" id="IPR006694">
    <property type="entry name" value="Fatty_acid_hydroxylase"/>
</dbReference>
<evidence type="ECO:0000256" key="2">
    <source>
        <dbReference type="ARBA" id="ARBA00022692"/>
    </source>
</evidence>
<dbReference type="PANTHER" id="PTHR21624:SF1">
    <property type="entry name" value="ALKYLGLYCEROL MONOOXYGENASE"/>
    <property type="match status" value="1"/>
</dbReference>
<feature type="transmembrane region" description="Helical" evidence="7">
    <location>
        <begin position="40"/>
        <end position="69"/>
    </location>
</feature>
<keyword evidence="3 7" id="KW-1133">Transmembrane helix</keyword>